<dbReference type="EMBL" id="QCZG01000009">
    <property type="protein sequence ID" value="PWA12413.1"/>
    <property type="molecule type" value="Genomic_DNA"/>
</dbReference>
<dbReference type="InterPro" id="IPR016039">
    <property type="entry name" value="Thiolase-like"/>
</dbReference>
<name>A0A2U1K615_9BACI</name>
<reference evidence="7 8" key="1">
    <citation type="submission" date="2018-04" db="EMBL/GenBank/DDBJ databases">
        <title>Camelliibacillus theae gen. nov., sp. nov., isolated from Pu'er tea.</title>
        <authorList>
            <person name="Niu L."/>
        </authorList>
    </citation>
    <scope>NUCLEOTIDE SEQUENCE [LARGE SCALE GENOMIC DNA]</scope>
    <source>
        <strain evidence="7 8">T8</strain>
    </source>
</reference>
<protein>
    <submittedName>
        <fullName evidence="7">Type III polyketide synthase</fullName>
    </submittedName>
</protein>
<proteinExistence type="inferred from homology"/>
<evidence type="ECO:0000259" key="5">
    <source>
        <dbReference type="Pfam" id="PF00195"/>
    </source>
</evidence>
<evidence type="ECO:0000313" key="7">
    <source>
        <dbReference type="EMBL" id="PWA12413.1"/>
    </source>
</evidence>
<dbReference type="Proteomes" id="UP000245998">
    <property type="component" value="Unassembled WGS sequence"/>
</dbReference>
<organism evidence="7 8">
    <name type="scientific">Pueribacillus theae</name>
    <dbReference type="NCBI Taxonomy" id="2171751"/>
    <lineage>
        <taxon>Bacteria</taxon>
        <taxon>Bacillati</taxon>
        <taxon>Bacillota</taxon>
        <taxon>Bacilli</taxon>
        <taxon>Bacillales</taxon>
        <taxon>Bacillaceae</taxon>
        <taxon>Pueribacillus</taxon>
    </lineage>
</organism>
<dbReference type="InterPro" id="IPR011141">
    <property type="entry name" value="Polyketide_synthase_type-III"/>
</dbReference>
<evidence type="ECO:0000256" key="1">
    <source>
        <dbReference type="ARBA" id="ARBA00005531"/>
    </source>
</evidence>
<dbReference type="Pfam" id="PF00195">
    <property type="entry name" value="Chal_sti_synt_N"/>
    <property type="match status" value="1"/>
</dbReference>
<feature type="domain" description="Chalcone/stilbene synthase N-terminal" evidence="5">
    <location>
        <begin position="4"/>
        <end position="205"/>
    </location>
</feature>
<comment type="similarity">
    <text evidence="1">Belongs to the thiolase-like superfamily. Chalcone/stilbene synthases family.</text>
</comment>
<dbReference type="PANTHER" id="PTHR11877:SF99">
    <property type="entry name" value="1,3,6,8-TETRAHYDROXYNAPHTHALENE SYNTHASE"/>
    <property type="match status" value="1"/>
</dbReference>
<evidence type="ECO:0000256" key="3">
    <source>
        <dbReference type="ARBA" id="ARBA00023315"/>
    </source>
</evidence>
<dbReference type="SUPFAM" id="SSF53901">
    <property type="entry name" value="Thiolase-like"/>
    <property type="match status" value="1"/>
</dbReference>
<evidence type="ECO:0000256" key="2">
    <source>
        <dbReference type="ARBA" id="ARBA00022679"/>
    </source>
</evidence>
<sequence>MPYILSVGTESPPHYFSQEEVKNFVRELFHSQFRNIDRLLNIFHNGQIEGRYFSAPLEWFQKEHTFSEKNNLYIELAVELGVKAIEKALHNVNFFAKPVPFKEIDAIFFISSSGISTPSIDALIMNKLPFSNHLKRIPIWGLGCAGGAAGISRAFEYCTAFPEANVLILSVELCSLTFQKGDLTKSNLIGTSLFADGVACGLVCGDESTLLSTSRLRNSPYILGNSSAFMPESEDVMGWEIKNTGLHVIFSKDIPQIIEGWLKPNVVEFLEKYDLSIHQVQHFVAHPGGRKVLEAYERTLNLSEDKLSISADVLKKYGNMSSATILYVLQQFLLQNLDEYDIGLLMALGPGFSSETVLLEWRKPEVKEKGKQNHAV</sequence>
<feature type="active site" description="Acyl-thioester intermediate" evidence="4">
    <location>
        <position position="144"/>
    </location>
</feature>
<keyword evidence="8" id="KW-1185">Reference proteome</keyword>
<dbReference type="Pfam" id="PF02797">
    <property type="entry name" value="Chal_sti_synt_C"/>
    <property type="match status" value="1"/>
</dbReference>
<dbReference type="RefSeq" id="WP_116554047.1">
    <property type="nucleotide sequence ID" value="NZ_QCZG01000009.1"/>
</dbReference>
<feature type="domain" description="Chalcone/stilbene synthase C-terminal" evidence="6">
    <location>
        <begin position="227"/>
        <end position="359"/>
    </location>
</feature>
<dbReference type="GO" id="GO:0030639">
    <property type="term" value="P:polyketide biosynthetic process"/>
    <property type="evidence" value="ECO:0007669"/>
    <property type="project" value="TreeGrafter"/>
</dbReference>
<keyword evidence="3" id="KW-0012">Acyltransferase</keyword>
<dbReference type="InterPro" id="IPR012328">
    <property type="entry name" value="Chalcone/stilbene_synt_C"/>
</dbReference>
<comment type="caution">
    <text evidence="7">The sequence shown here is derived from an EMBL/GenBank/DDBJ whole genome shotgun (WGS) entry which is preliminary data.</text>
</comment>
<keyword evidence="2" id="KW-0808">Transferase</keyword>
<dbReference type="Gene3D" id="3.40.47.10">
    <property type="match status" value="2"/>
</dbReference>
<dbReference type="CDD" id="cd00831">
    <property type="entry name" value="CHS_like"/>
    <property type="match status" value="1"/>
</dbReference>
<dbReference type="AlphaFoldDB" id="A0A2U1K615"/>
<dbReference type="PIRSF" id="PIRSF000451">
    <property type="entry name" value="PKS_III"/>
    <property type="match status" value="1"/>
</dbReference>
<dbReference type="GO" id="GO:0016747">
    <property type="term" value="F:acyltransferase activity, transferring groups other than amino-acyl groups"/>
    <property type="evidence" value="ECO:0007669"/>
    <property type="project" value="InterPro"/>
</dbReference>
<evidence type="ECO:0000256" key="4">
    <source>
        <dbReference type="PIRSR" id="PIRSR000451-1"/>
    </source>
</evidence>
<dbReference type="PANTHER" id="PTHR11877">
    <property type="entry name" value="HYDROXYMETHYLGLUTARYL-COA SYNTHASE"/>
    <property type="match status" value="1"/>
</dbReference>
<dbReference type="OrthoDB" id="9786288at2"/>
<accession>A0A2U1K615</accession>
<dbReference type="InterPro" id="IPR001099">
    <property type="entry name" value="Chalcone/stilbene_synt_N"/>
</dbReference>
<gene>
    <name evidence="7" type="ORF">DCC39_06330</name>
</gene>
<evidence type="ECO:0000313" key="8">
    <source>
        <dbReference type="Proteomes" id="UP000245998"/>
    </source>
</evidence>
<evidence type="ECO:0000259" key="6">
    <source>
        <dbReference type="Pfam" id="PF02797"/>
    </source>
</evidence>